<gene>
    <name evidence="2" type="ORF">PSACC_03184</name>
</gene>
<feature type="region of interest" description="Disordered" evidence="1">
    <location>
        <begin position="785"/>
        <end position="880"/>
    </location>
</feature>
<feature type="compositionally biased region" description="Polar residues" evidence="1">
    <location>
        <begin position="785"/>
        <end position="825"/>
    </location>
</feature>
<dbReference type="Proteomes" id="UP000240830">
    <property type="component" value="Unassembled WGS sequence"/>
</dbReference>
<evidence type="ECO:0000256" key="1">
    <source>
        <dbReference type="SAM" id="MobiDB-lite"/>
    </source>
</evidence>
<feature type="region of interest" description="Disordered" evidence="1">
    <location>
        <begin position="628"/>
        <end position="675"/>
    </location>
</feature>
<organism evidence="2 3">
    <name type="scientific">Paramicrosporidium saccamoebae</name>
    <dbReference type="NCBI Taxonomy" id="1246581"/>
    <lineage>
        <taxon>Eukaryota</taxon>
        <taxon>Fungi</taxon>
        <taxon>Fungi incertae sedis</taxon>
        <taxon>Cryptomycota</taxon>
        <taxon>Cryptomycota incertae sedis</taxon>
        <taxon>Paramicrosporidium</taxon>
    </lineage>
</organism>
<evidence type="ECO:0000313" key="3">
    <source>
        <dbReference type="Proteomes" id="UP000240830"/>
    </source>
</evidence>
<evidence type="ECO:0000313" key="2">
    <source>
        <dbReference type="EMBL" id="PJF17000.1"/>
    </source>
</evidence>
<feature type="region of interest" description="Disordered" evidence="1">
    <location>
        <begin position="1"/>
        <end position="47"/>
    </location>
</feature>
<feature type="compositionally biased region" description="Polar residues" evidence="1">
    <location>
        <begin position="435"/>
        <end position="452"/>
    </location>
</feature>
<keyword evidence="3" id="KW-1185">Reference proteome</keyword>
<dbReference type="STRING" id="1246581.A0A2H9THA3"/>
<protein>
    <submittedName>
        <fullName evidence="2">Nucleoporin</fullName>
    </submittedName>
</protein>
<dbReference type="EMBL" id="MTSL01000198">
    <property type="protein sequence ID" value="PJF17000.1"/>
    <property type="molecule type" value="Genomic_DNA"/>
</dbReference>
<feature type="compositionally biased region" description="Low complexity" evidence="1">
    <location>
        <begin position="629"/>
        <end position="638"/>
    </location>
</feature>
<dbReference type="AlphaFoldDB" id="A0A2H9THA3"/>
<accession>A0A2H9THA3</accession>
<proteinExistence type="predicted"/>
<comment type="caution">
    <text evidence="2">The sequence shown here is derived from an EMBL/GenBank/DDBJ whole genome shotgun (WGS) entry which is preliminary data.</text>
</comment>
<feature type="region of interest" description="Disordered" evidence="1">
    <location>
        <begin position="403"/>
        <end position="467"/>
    </location>
</feature>
<reference evidence="2 3" key="1">
    <citation type="submission" date="2016-10" db="EMBL/GenBank/DDBJ databases">
        <title>The genome of Paramicrosporidium saccamoebae is the missing link in understanding Cryptomycota and Microsporidia evolution.</title>
        <authorList>
            <person name="Quandt C.A."/>
            <person name="Beaudet D."/>
            <person name="Corsaro D."/>
            <person name="Michel R."/>
            <person name="Corradi N."/>
            <person name="James T."/>
        </authorList>
    </citation>
    <scope>NUCLEOTIDE SEQUENCE [LARGE SCALE GENOMIC DNA]</scope>
    <source>
        <strain evidence="2 3">KSL3</strain>
    </source>
</reference>
<dbReference type="OrthoDB" id="20729at2759"/>
<sequence length="880" mass="94041">MGPRGALRLKVDRSESETGPTRSRAKRVRPAPYARNQSPETNEDGSLLGRVKDIVGWLLPSWFTREPECGQKAVEEQDVQDQDMQDQNVQDYVQEHVREHKDGRVQEYRDGRVQEYRDGRMQEYNNNHVEMDTVSELATEETGAIFRRLTMERESRMRLDTYADLAQYFRQKGDMLLTSEEYEHLALVIQRQAIGQVRSRRDFQTPSTVRRSPRLKTKISIESVPTMEEVEMTLIKETPLRKAKVFSARFEDDGAWMTEKPSVPATPRISENRHRLIEEARNRVYEQIRQSRQLVEGPVETSSLGTLVEKPTFSFTIPVTAPSVSAPAVEEVKHKLIFDFGTIDKPKLDFDKPELDFDKPKLDFDKPKLDFDKPKLEFDKPKLDFTTPKLDVNKTQLDDDKTKPAFTFAIPPPTPETAKPLISFETPKAEPPPQTGTKPSLSTIPEESSSLSDKAKSGFSFGSGNGTSLGTTGFGGSKLEKPTENVAAKTLPFNFGALKPAGTTETPSFSFGAAATVPTTKPTPFAFGTGNPTPAFGADNSAPAFGTSSSTPAFGISSSTPAFGISGSPTAFGVPSSTPAVGNSSSTPSFDMPSSTSAFGLPSSTTALGVPFTAGSSKPVEGAPFSFGATSTASNTNTKSPSGFSFGTKPSEDKPAFSFGSTSKSSGEVKPAGFQFGTTPPKSGIAVAGESAPNSFFNLATPTKPTEKTQFGFSFGAGSTTTDQTMSNQTAFGAGTTMANQTMPSQTAFGAEKTVTSQMTFGAAPAQSSFGATAAVGQTSSFGNVSTTAGQAPSTTGQSSSFGMPSTAGPTSFSFGTPAQSTQQPGFGAPANPVDFNFGAAPPPDFTFGSGAPPAFSAGTVQQQSGGPRKFSVPASRRRK</sequence>
<name>A0A2H9THA3_9FUNG</name>